<accession>A0AAN5I5H3</accession>
<dbReference type="AlphaFoldDB" id="A0AAN5I5H3"/>
<evidence type="ECO:0000256" key="1">
    <source>
        <dbReference type="SAM" id="SignalP"/>
    </source>
</evidence>
<keyword evidence="3" id="KW-1185">Reference proteome</keyword>
<keyword evidence="1" id="KW-0732">Signal</keyword>
<feature type="signal peptide" evidence="1">
    <location>
        <begin position="1"/>
        <end position="18"/>
    </location>
</feature>
<organism evidence="2 3">
    <name type="scientific">Pristionchus mayeri</name>
    <dbReference type="NCBI Taxonomy" id="1317129"/>
    <lineage>
        <taxon>Eukaryota</taxon>
        <taxon>Metazoa</taxon>
        <taxon>Ecdysozoa</taxon>
        <taxon>Nematoda</taxon>
        <taxon>Chromadorea</taxon>
        <taxon>Rhabditida</taxon>
        <taxon>Rhabditina</taxon>
        <taxon>Diplogasteromorpha</taxon>
        <taxon>Diplogasteroidea</taxon>
        <taxon>Neodiplogasteridae</taxon>
        <taxon>Pristionchus</taxon>
    </lineage>
</organism>
<gene>
    <name evidence="2" type="ORF">PMAYCL1PPCAC_22364</name>
</gene>
<evidence type="ECO:0000313" key="3">
    <source>
        <dbReference type="Proteomes" id="UP001328107"/>
    </source>
</evidence>
<feature type="non-terminal residue" evidence="2">
    <location>
        <position position="125"/>
    </location>
</feature>
<feature type="non-terminal residue" evidence="2">
    <location>
        <position position="1"/>
    </location>
</feature>
<dbReference type="EMBL" id="BTRK01000005">
    <property type="protein sequence ID" value="GMR52169.1"/>
    <property type="molecule type" value="Genomic_DNA"/>
</dbReference>
<protein>
    <submittedName>
        <fullName evidence="2">Uncharacterized protein</fullName>
    </submittedName>
</protein>
<proteinExistence type="predicted"/>
<comment type="caution">
    <text evidence="2">The sequence shown here is derived from an EMBL/GenBank/DDBJ whole genome shotgun (WGS) entry which is preliminary data.</text>
</comment>
<dbReference type="Proteomes" id="UP001328107">
    <property type="component" value="Unassembled WGS sequence"/>
</dbReference>
<feature type="chain" id="PRO_5042921097" evidence="1">
    <location>
        <begin position="19"/>
        <end position="125"/>
    </location>
</feature>
<evidence type="ECO:0000313" key="2">
    <source>
        <dbReference type="EMBL" id="GMR52169.1"/>
    </source>
</evidence>
<name>A0AAN5I5H3_9BILA</name>
<reference evidence="3" key="1">
    <citation type="submission" date="2022-10" db="EMBL/GenBank/DDBJ databases">
        <title>Genome assembly of Pristionchus species.</title>
        <authorList>
            <person name="Yoshida K."/>
            <person name="Sommer R.J."/>
        </authorList>
    </citation>
    <scope>NUCLEOTIDE SEQUENCE [LARGE SCALE GENOMIC DNA]</scope>
    <source>
        <strain evidence="3">RS5460</strain>
    </source>
</reference>
<sequence length="125" mass="13945">LLLSSCLLLVISQTKVLERDDRDGESCGADSVPYLIEIDEDGKPELYCDVPVCFESHHGRSKNTRKERTHDEPVCNGELLETVCEGEREWTSGLKEYDNGTHRILNTECCSYDGLIGAQALKVAI</sequence>